<accession>A0ABS9RU77</accession>
<sequence length="364" mass="39049">MVKFRLLPALVAGMVLFAASLPSTAQAAADDYYAGKTIRMIIPFSPGGNTDTFGRLISRHLGRHIPGEPTIVAENITDVGGLLGSNEFAERVDHDGTTLLAASGHLNLRAILGLRGLRLDLDALEPVVAAPMGHVTAISTRVGIEEPSEVLEAQGPLTKGITDPIGLLESLVALELLGIDYRAVPGYGSRGATRNAFERGELMLNTQSTSFYLEKVAPLVDQGRAMPLYAIGYIDGDGHPVRDPALPGLITAPELYEQIHGEMPSGIVWEAFKVTVSLVQNARGTLWTHDDIPEEAMRALHLGVEAMANDPSFQAASAEVLEDYEIMRGDDLGQLEAAMDAASPEVLDFLRDLLGRRFGTEFEG</sequence>
<proteinExistence type="inferred from homology"/>
<dbReference type="Gene3D" id="3.40.190.10">
    <property type="entry name" value="Periplasmic binding protein-like II"/>
    <property type="match status" value="1"/>
</dbReference>
<feature type="signal peptide" evidence="2">
    <location>
        <begin position="1"/>
        <end position="27"/>
    </location>
</feature>
<dbReference type="RefSeq" id="WP_240568111.1">
    <property type="nucleotide sequence ID" value="NZ_JAKVPY010000009.1"/>
</dbReference>
<evidence type="ECO:0008006" key="5">
    <source>
        <dbReference type="Google" id="ProtNLM"/>
    </source>
</evidence>
<comment type="caution">
    <text evidence="3">The sequence shown here is derived from an EMBL/GenBank/DDBJ whole genome shotgun (WGS) entry which is preliminary data.</text>
</comment>
<evidence type="ECO:0000313" key="4">
    <source>
        <dbReference type="Proteomes" id="UP001202117"/>
    </source>
</evidence>
<protein>
    <recommendedName>
        <fullName evidence="5">Tripartite-type tricarboxylate transporter, receptor component TctC</fullName>
    </recommendedName>
</protein>
<reference evidence="3 4" key="1">
    <citation type="submission" date="2022-02" db="EMBL/GenBank/DDBJ databases">
        <title>Halomonas fukangensis sp. nov., a halophilic bacterium isolated from a bulk soil of Kalidium foliatum at Fukang.</title>
        <authorList>
            <person name="Huang Y."/>
        </authorList>
    </citation>
    <scope>NUCLEOTIDE SEQUENCE [LARGE SCALE GENOMIC DNA]</scope>
    <source>
        <strain evidence="3 4">EGI 63088</strain>
    </source>
</reference>
<dbReference type="PANTHER" id="PTHR42928:SF5">
    <property type="entry name" value="BLR1237 PROTEIN"/>
    <property type="match status" value="1"/>
</dbReference>
<keyword evidence="4" id="KW-1185">Reference proteome</keyword>
<comment type="similarity">
    <text evidence="1">Belongs to the UPF0065 (bug) family.</text>
</comment>
<dbReference type="InterPro" id="IPR042100">
    <property type="entry name" value="Bug_dom1"/>
</dbReference>
<evidence type="ECO:0000313" key="3">
    <source>
        <dbReference type="EMBL" id="MCH4563405.1"/>
    </source>
</evidence>
<gene>
    <name evidence="3" type="ORF">MKP05_09715</name>
</gene>
<dbReference type="Gene3D" id="3.40.190.150">
    <property type="entry name" value="Bordetella uptake gene, domain 1"/>
    <property type="match status" value="1"/>
</dbReference>
<name>A0ABS9RU77_9GAMM</name>
<evidence type="ECO:0000256" key="2">
    <source>
        <dbReference type="SAM" id="SignalP"/>
    </source>
</evidence>
<organism evidence="3 4">
    <name type="scientific">Halomonas flagellata</name>
    <dbReference type="NCBI Taxonomy" id="2920385"/>
    <lineage>
        <taxon>Bacteria</taxon>
        <taxon>Pseudomonadati</taxon>
        <taxon>Pseudomonadota</taxon>
        <taxon>Gammaproteobacteria</taxon>
        <taxon>Oceanospirillales</taxon>
        <taxon>Halomonadaceae</taxon>
        <taxon>Halomonas</taxon>
    </lineage>
</organism>
<keyword evidence="2" id="KW-0732">Signal</keyword>
<dbReference type="EMBL" id="JAKVPY010000009">
    <property type="protein sequence ID" value="MCH4563405.1"/>
    <property type="molecule type" value="Genomic_DNA"/>
</dbReference>
<feature type="chain" id="PRO_5046545725" description="Tripartite-type tricarboxylate transporter, receptor component TctC" evidence="2">
    <location>
        <begin position="28"/>
        <end position="364"/>
    </location>
</feature>
<dbReference type="Proteomes" id="UP001202117">
    <property type="component" value="Unassembled WGS sequence"/>
</dbReference>
<dbReference type="PANTHER" id="PTHR42928">
    <property type="entry name" value="TRICARBOXYLATE-BINDING PROTEIN"/>
    <property type="match status" value="1"/>
</dbReference>
<dbReference type="InterPro" id="IPR005064">
    <property type="entry name" value="BUG"/>
</dbReference>
<evidence type="ECO:0000256" key="1">
    <source>
        <dbReference type="ARBA" id="ARBA00006987"/>
    </source>
</evidence>